<dbReference type="GO" id="GO:0005777">
    <property type="term" value="C:peroxisome"/>
    <property type="evidence" value="ECO:0007669"/>
    <property type="project" value="InterPro"/>
</dbReference>
<dbReference type="GO" id="GO:0033540">
    <property type="term" value="P:fatty acid beta-oxidation using acyl-CoA oxidase"/>
    <property type="evidence" value="ECO:0007669"/>
    <property type="project" value="TreeGrafter"/>
</dbReference>
<protein>
    <recommendedName>
        <fullName evidence="2">Acyl-CoA oxidase C-alpha1 domain-containing protein</fullName>
    </recommendedName>
</protein>
<evidence type="ECO:0000259" key="2">
    <source>
        <dbReference type="Pfam" id="PF22924"/>
    </source>
</evidence>
<reference evidence="3 4" key="1">
    <citation type="submission" date="2013-05" db="EMBL/GenBank/DDBJ databases">
        <title>Draft genome of the parasitic nematode Anyclostoma ceylanicum.</title>
        <authorList>
            <person name="Mitreva M."/>
        </authorList>
    </citation>
    <scope>NUCLEOTIDE SEQUENCE [LARGE SCALE GENOMIC DNA]</scope>
</reference>
<feature type="domain" description="Acyl-CoA oxidase C-alpha1" evidence="2">
    <location>
        <begin position="15"/>
        <end position="66"/>
    </location>
</feature>
<sequence>MIMGNLLSPDLFCQAEFAKEIHALSSAAKPVATWFGVEALDEARKACGGHGYDTFLSLQVHRAQLLSIAYAEHTIIQWAVDAIREIDDPRIVQVPVKLQSV</sequence>
<dbReference type="PANTHER" id="PTHR10909">
    <property type="entry name" value="ELECTRON TRANSPORT OXIDOREDUCTASE"/>
    <property type="match status" value="1"/>
</dbReference>
<keyword evidence="4" id="KW-1185">Reference proteome</keyword>
<dbReference type="EMBL" id="KE124909">
    <property type="protein sequence ID" value="EPB75274.1"/>
    <property type="molecule type" value="Genomic_DNA"/>
</dbReference>
<evidence type="ECO:0000313" key="4">
    <source>
        <dbReference type="Proteomes" id="UP000054495"/>
    </source>
</evidence>
<dbReference type="InterPro" id="IPR036250">
    <property type="entry name" value="AcylCo_DH-like_C"/>
</dbReference>
<evidence type="ECO:0000313" key="3">
    <source>
        <dbReference type="EMBL" id="EPB75274.1"/>
    </source>
</evidence>
<dbReference type="GO" id="GO:0016402">
    <property type="term" value="F:pristanoyl-CoA oxidase activity"/>
    <property type="evidence" value="ECO:0007669"/>
    <property type="project" value="TreeGrafter"/>
</dbReference>
<comment type="pathway">
    <text evidence="1">Lipid metabolism.</text>
</comment>
<dbReference type="Gene3D" id="1.20.140.10">
    <property type="entry name" value="Butyryl-CoA Dehydrogenase, subunit A, domain 3"/>
    <property type="match status" value="1"/>
</dbReference>
<dbReference type="GO" id="GO:0071949">
    <property type="term" value="F:FAD binding"/>
    <property type="evidence" value="ECO:0007669"/>
    <property type="project" value="InterPro"/>
</dbReference>
<gene>
    <name evidence="3" type="ORF">ANCCEY_05673</name>
</gene>
<name>A0A0D6LTW2_9BILA</name>
<dbReference type="InterPro" id="IPR055060">
    <property type="entry name" value="ACOX_C_alpha1"/>
</dbReference>
<dbReference type="Pfam" id="PF22924">
    <property type="entry name" value="ACOX_C_alpha1"/>
    <property type="match status" value="1"/>
</dbReference>
<dbReference type="InterPro" id="IPR012258">
    <property type="entry name" value="Acyl-CoA_oxidase"/>
</dbReference>
<dbReference type="GO" id="GO:0005504">
    <property type="term" value="F:fatty acid binding"/>
    <property type="evidence" value="ECO:0007669"/>
    <property type="project" value="TreeGrafter"/>
</dbReference>
<accession>A0A0D6LTW2</accession>
<dbReference type="PANTHER" id="PTHR10909:SF390">
    <property type="entry name" value="PEROXISOMAL ACYL-COENZYME A OXIDASE 3"/>
    <property type="match status" value="1"/>
</dbReference>
<dbReference type="SUPFAM" id="SSF47203">
    <property type="entry name" value="Acyl-CoA dehydrogenase C-terminal domain-like"/>
    <property type="match status" value="1"/>
</dbReference>
<dbReference type="Proteomes" id="UP000054495">
    <property type="component" value="Unassembled WGS sequence"/>
</dbReference>
<proteinExistence type="predicted"/>
<dbReference type="AlphaFoldDB" id="A0A0D6LTW2"/>
<organism evidence="3 4">
    <name type="scientific">Ancylostoma ceylanicum</name>
    <dbReference type="NCBI Taxonomy" id="53326"/>
    <lineage>
        <taxon>Eukaryota</taxon>
        <taxon>Metazoa</taxon>
        <taxon>Ecdysozoa</taxon>
        <taxon>Nematoda</taxon>
        <taxon>Chromadorea</taxon>
        <taxon>Rhabditida</taxon>
        <taxon>Rhabditina</taxon>
        <taxon>Rhabditomorpha</taxon>
        <taxon>Strongyloidea</taxon>
        <taxon>Ancylostomatidae</taxon>
        <taxon>Ancylostomatinae</taxon>
        <taxon>Ancylostoma</taxon>
    </lineage>
</organism>
<evidence type="ECO:0000256" key="1">
    <source>
        <dbReference type="ARBA" id="ARBA00005189"/>
    </source>
</evidence>
<dbReference type="GO" id="GO:0055088">
    <property type="term" value="P:lipid homeostasis"/>
    <property type="evidence" value="ECO:0007669"/>
    <property type="project" value="TreeGrafter"/>
</dbReference>